<dbReference type="PROSITE" id="PS50885">
    <property type="entry name" value="HAMP"/>
    <property type="match status" value="1"/>
</dbReference>
<dbReference type="Gene3D" id="1.10.287.950">
    <property type="entry name" value="Methyl-accepting chemotaxis protein"/>
    <property type="match status" value="1"/>
</dbReference>
<dbReference type="PANTHER" id="PTHR43531:SF14">
    <property type="entry name" value="METHYL-ACCEPTING CHEMOTAXIS PROTEIN I-RELATED"/>
    <property type="match status" value="1"/>
</dbReference>
<dbReference type="CDD" id="cd06225">
    <property type="entry name" value="HAMP"/>
    <property type="match status" value="1"/>
</dbReference>
<comment type="similarity">
    <text evidence="7">Belongs to the methyl-accepting chemotaxis (MCP) protein family.</text>
</comment>
<sequence length="637" mass="67334">MKAPASTQTRFTIVACVAFAVLLIATFAVIRLYVTPKLATLEGKVIAAKVDQISIRISEQLRQVEAQQRSITQTVAQLDSDQIDKLLPALVDQYGDQNVFGGGIWPLPNKREAGRDKFSTFFARDAQSGQLAVNTHWNSPESLNYWEQPWYENGKTAPKGHCKWAKAYQDDASPQPRTNCAMAIYKGDELYGVATIDVTLGFFNRLVADMEEKIHGQILIVEADGKIVSNSTKIQGNIVLKNVSDIAQSSPMAAEIQKLLPEVQSGGEASGRFDTNDGEQTLFLTPIPGSPWFIATSVPSSMLMANSNRILAGLASVQVPGAIALLIVMIAGIRAFMGRLAALKRNIDELSAGEADLTRRLPETGGKEFGAVARSLNRFVARLQGVVQEVVTGAASLASASREISSGNQDLSARTEAQAASLQETAASMEEITGTVKQNAENAGEANALATTASTAATRGGAVIDEFVKTMNSINESSQKVVAIIGVIDSIAFQTNILALNAAVEAARAGEQGRGFAVVASEVRNLAQRAAASAKDIKALIADSADKIESGSALVGQAGQTMSDIITATTNVASIMGEIMTASGEQSRGIEQVNQAIAQLDTTTQQNAALVEQVAASARSMQDQTGTLSGVVGAFKV</sequence>
<keyword evidence="3" id="KW-0488">Methylation</keyword>
<dbReference type="PANTHER" id="PTHR43531">
    <property type="entry name" value="PROTEIN ICFG"/>
    <property type="match status" value="1"/>
</dbReference>
<comment type="caution">
    <text evidence="12">The sequence shown here is derived from an EMBL/GenBank/DDBJ whole genome shotgun (WGS) entry which is preliminary data.</text>
</comment>
<evidence type="ECO:0000313" key="12">
    <source>
        <dbReference type="EMBL" id="PMS20854.1"/>
    </source>
</evidence>
<name>A0A2N7VUL5_9BURK</name>
<dbReference type="CDD" id="cd12913">
    <property type="entry name" value="PDC1_MCP_like"/>
    <property type="match status" value="1"/>
</dbReference>
<feature type="domain" description="Methyl-accepting transducer" evidence="10">
    <location>
        <begin position="393"/>
        <end position="622"/>
    </location>
</feature>
<evidence type="ECO:0000256" key="6">
    <source>
        <dbReference type="ARBA" id="ARBA00023136"/>
    </source>
</evidence>
<keyword evidence="13" id="KW-1185">Reference proteome</keyword>
<dbReference type="SUPFAM" id="SSF58104">
    <property type="entry name" value="Methyl-accepting chemotaxis protein (MCP) signaling domain"/>
    <property type="match status" value="1"/>
</dbReference>
<comment type="subcellular location">
    <subcellularLocation>
        <location evidence="1">Cell membrane</location>
        <topology evidence="1">Multi-pass membrane protein</topology>
    </subcellularLocation>
</comment>
<dbReference type="PROSITE" id="PS50111">
    <property type="entry name" value="CHEMOTAXIS_TRANSDUC_2"/>
    <property type="match status" value="1"/>
</dbReference>
<evidence type="ECO:0000256" key="5">
    <source>
        <dbReference type="ARBA" id="ARBA00022989"/>
    </source>
</evidence>
<dbReference type="Pfam" id="PF00672">
    <property type="entry name" value="HAMP"/>
    <property type="match status" value="1"/>
</dbReference>
<dbReference type="Pfam" id="PF00015">
    <property type="entry name" value="MCPsignal"/>
    <property type="match status" value="1"/>
</dbReference>
<proteinExistence type="inferred from homology"/>
<feature type="transmembrane region" description="Helical" evidence="9">
    <location>
        <begin position="12"/>
        <end position="34"/>
    </location>
</feature>
<feature type="transmembrane region" description="Helical" evidence="9">
    <location>
        <begin position="310"/>
        <end position="336"/>
    </location>
</feature>
<evidence type="ECO:0000256" key="2">
    <source>
        <dbReference type="ARBA" id="ARBA00022475"/>
    </source>
</evidence>
<evidence type="ECO:0000256" key="9">
    <source>
        <dbReference type="SAM" id="Phobius"/>
    </source>
</evidence>
<protein>
    <submittedName>
        <fullName evidence="12">Methyl-accepting chemotaxis protein</fullName>
    </submittedName>
</protein>
<evidence type="ECO:0000256" key="4">
    <source>
        <dbReference type="ARBA" id="ARBA00022692"/>
    </source>
</evidence>
<dbReference type="GO" id="GO:0004888">
    <property type="term" value="F:transmembrane signaling receptor activity"/>
    <property type="evidence" value="ECO:0007669"/>
    <property type="project" value="TreeGrafter"/>
</dbReference>
<dbReference type="OrthoDB" id="9763018at2"/>
<feature type="domain" description="HAMP" evidence="11">
    <location>
        <begin position="334"/>
        <end position="388"/>
    </location>
</feature>
<dbReference type="GO" id="GO:0006935">
    <property type="term" value="P:chemotaxis"/>
    <property type="evidence" value="ECO:0007669"/>
    <property type="project" value="TreeGrafter"/>
</dbReference>
<dbReference type="CDD" id="cd12912">
    <property type="entry name" value="PDC2_MCP_like"/>
    <property type="match status" value="1"/>
</dbReference>
<keyword evidence="2" id="KW-1003">Cell membrane</keyword>
<dbReference type="AlphaFoldDB" id="A0A2N7VUL5"/>
<dbReference type="EMBL" id="PNYA01000007">
    <property type="protein sequence ID" value="PMS20854.1"/>
    <property type="molecule type" value="Genomic_DNA"/>
</dbReference>
<gene>
    <name evidence="12" type="ORF">C0Z18_09990</name>
</gene>
<keyword evidence="4 9" id="KW-0812">Transmembrane</keyword>
<dbReference type="Proteomes" id="UP000235616">
    <property type="component" value="Unassembled WGS sequence"/>
</dbReference>
<dbReference type="SMART" id="SM00283">
    <property type="entry name" value="MA"/>
    <property type="match status" value="1"/>
</dbReference>
<dbReference type="FunFam" id="1.10.287.950:FF:000001">
    <property type="entry name" value="Methyl-accepting chemotaxis sensory transducer"/>
    <property type="match status" value="1"/>
</dbReference>
<keyword evidence="8" id="KW-0807">Transducer</keyword>
<dbReference type="InterPro" id="IPR051310">
    <property type="entry name" value="MCP_chemotaxis"/>
</dbReference>
<dbReference type="Pfam" id="PF02743">
    <property type="entry name" value="dCache_1"/>
    <property type="match status" value="1"/>
</dbReference>
<dbReference type="Gene3D" id="3.30.450.20">
    <property type="entry name" value="PAS domain"/>
    <property type="match status" value="1"/>
</dbReference>
<keyword evidence="5 9" id="KW-1133">Transmembrane helix</keyword>
<evidence type="ECO:0000259" key="10">
    <source>
        <dbReference type="PROSITE" id="PS50111"/>
    </source>
</evidence>
<evidence type="ECO:0000256" key="1">
    <source>
        <dbReference type="ARBA" id="ARBA00004651"/>
    </source>
</evidence>
<evidence type="ECO:0000256" key="3">
    <source>
        <dbReference type="ARBA" id="ARBA00022481"/>
    </source>
</evidence>
<dbReference type="GO" id="GO:0007165">
    <property type="term" value="P:signal transduction"/>
    <property type="evidence" value="ECO:0007669"/>
    <property type="project" value="UniProtKB-KW"/>
</dbReference>
<dbReference type="SMART" id="SM00304">
    <property type="entry name" value="HAMP"/>
    <property type="match status" value="1"/>
</dbReference>
<dbReference type="InterPro" id="IPR003660">
    <property type="entry name" value="HAMP_dom"/>
</dbReference>
<dbReference type="CDD" id="cd11386">
    <property type="entry name" value="MCP_signal"/>
    <property type="match status" value="1"/>
</dbReference>
<dbReference type="InterPro" id="IPR033479">
    <property type="entry name" value="dCache_1"/>
</dbReference>
<evidence type="ECO:0000256" key="8">
    <source>
        <dbReference type="PROSITE-ProRule" id="PRU00284"/>
    </source>
</evidence>
<keyword evidence="6 9" id="KW-0472">Membrane</keyword>
<organism evidence="12 13">
    <name type="scientific">Trinickia dabaoshanensis</name>
    <dbReference type="NCBI Taxonomy" id="564714"/>
    <lineage>
        <taxon>Bacteria</taxon>
        <taxon>Pseudomonadati</taxon>
        <taxon>Pseudomonadota</taxon>
        <taxon>Betaproteobacteria</taxon>
        <taxon>Burkholderiales</taxon>
        <taxon>Burkholderiaceae</taxon>
        <taxon>Trinickia</taxon>
    </lineage>
</organism>
<evidence type="ECO:0000256" key="7">
    <source>
        <dbReference type="ARBA" id="ARBA00029447"/>
    </source>
</evidence>
<dbReference type="GO" id="GO:0005886">
    <property type="term" value="C:plasma membrane"/>
    <property type="evidence" value="ECO:0007669"/>
    <property type="project" value="UniProtKB-SubCell"/>
</dbReference>
<dbReference type="RefSeq" id="WP_102645235.1">
    <property type="nucleotide sequence ID" value="NZ_PNYA01000007.1"/>
</dbReference>
<evidence type="ECO:0000259" key="11">
    <source>
        <dbReference type="PROSITE" id="PS50885"/>
    </source>
</evidence>
<dbReference type="InterPro" id="IPR004089">
    <property type="entry name" value="MCPsignal_dom"/>
</dbReference>
<reference evidence="12 13" key="1">
    <citation type="submission" date="2018-01" db="EMBL/GenBank/DDBJ databases">
        <title>Whole genome analyses suggest that Burkholderia sensu lato contains two further novel genera in the rhizoxinica-symbiotica group Mycetohabitans gen. nov., and Trinickia gen. nov.: implications for the evolution of diazotrophy and nodulation in the Burkholderiaceae.</title>
        <authorList>
            <person name="Estrada-de los Santos P."/>
            <person name="Palmer M."/>
            <person name="Chavez-Ramirez B."/>
            <person name="Beukes C."/>
            <person name="Steenkamp E.T."/>
            <person name="Hirsch A.M."/>
            <person name="Manyaka P."/>
            <person name="Maluk M."/>
            <person name="Lafos M."/>
            <person name="Crook M."/>
            <person name="Gross E."/>
            <person name="Simon M.F."/>
            <person name="Bueno dos Reis Junior F."/>
            <person name="Poole P.S."/>
            <person name="Venter S.N."/>
            <person name="James E.K."/>
        </authorList>
    </citation>
    <scope>NUCLEOTIDE SEQUENCE [LARGE SCALE GENOMIC DNA]</scope>
    <source>
        <strain evidence="12 13">GIMN1.004</strain>
    </source>
</reference>
<accession>A0A2N7VUL5</accession>
<evidence type="ECO:0000313" key="13">
    <source>
        <dbReference type="Proteomes" id="UP000235616"/>
    </source>
</evidence>